<dbReference type="SUPFAM" id="SSF53474">
    <property type="entry name" value="alpha/beta-Hydrolases"/>
    <property type="match status" value="1"/>
</dbReference>
<keyword evidence="2" id="KW-0472">Membrane</keyword>
<feature type="transmembrane region" description="Helical" evidence="2">
    <location>
        <begin position="175"/>
        <end position="196"/>
    </location>
</feature>
<keyword evidence="2" id="KW-0812">Transmembrane</keyword>
<dbReference type="OrthoDB" id="514788at2759"/>
<dbReference type="InterPro" id="IPR029058">
    <property type="entry name" value="AB_hydrolase_fold"/>
</dbReference>
<evidence type="ECO:0000256" key="1">
    <source>
        <dbReference type="SAM" id="MobiDB-lite"/>
    </source>
</evidence>
<dbReference type="PANTHER" id="PTHR45856:SF24">
    <property type="entry name" value="FUNGAL LIPASE-LIKE DOMAIN-CONTAINING PROTEIN"/>
    <property type="match status" value="1"/>
</dbReference>
<dbReference type="GO" id="GO:0006629">
    <property type="term" value="P:lipid metabolic process"/>
    <property type="evidence" value="ECO:0007669"/>
    <property type="project" value="InterPro"/>
</dbReference>
<dbReference type="AlphaFoldDB" id="A0A2P6VB55"/>
<evidence type="ECO:0000313" key="5">
    <source>
        <dbReference type="Proteomes" id="UP000239649"/>
    </source>
</evidence>
<sequence>MPASAAPAAVEAANAGGGAATVAADAASGSPSAAAEAAGTSKGRVFLRLEYISDGTTRRVLLLQKLAGVAAWGLLIWELFAQVHRDSNSLLRSNALEIVNISVGFVCLAAMACVDVWMARRVWGAARHVRAGASLSRRKRLLLGLGCAELAVHTANLCCYFAANIYSLSVYCGWFHVTVHVLTLLSLSFWNTLFILNIARPFVLLPPGAWQRLHDRCQDHGGLARRLAACCCCCFAGSNRRGGRPASTSHGAHKAAADGSGSEQEQQQQPQAAPSFDRSMSVLPPTREDAAMARWVVGAAGALLWLPAEVMLLAAVLSGENSNGVDNVEAAPDGTLTPLADLQDADWTDCRQWPWNCSTNKAFTVLSVTVGTLFLADLLVFIALFVFVLSELKRLPYTPYRVMNVAARLQLRTRMSSNLFFIVCLVLLFYTNISSCNENVQLSLGLGPMMVSMTCLLAAESVLYSPAPPTKCALRRHSQLQRFAWAEAEAPAVAAARALPGEPLFCFETCLKACYLCLHSYRHFRPESTISSLQTAMALYGCTHHEWLREPRHDMNCLLAWGPHALVIAFRGTQSLANVKADAKFWRSPHPPQRRRLLHTRPLVHTGFLKSWLEFGLNEQVMLRVRQVLQGSEHAGGMPPFPSTVVRCCSDAHAERGAEVLAAAAAAREAEATGDGLCGEEGSGLDEDAIDAALAEAPSGSGSLGSGGSQPPSAAASGLDSSASGSSAGSGGGDAAAAAPASKQQQQPFRILVTGHSLGGSVATLCAYDLAHALPGWGSAVAAAPVAAGEGAGTAAAAAGAAATPAGAAGSAAEQAEGRQRPQQRPVLLSCYTFGAPRTGNHSFARAYGAAVPDSWAVVNDQDMVAKSAKFVVLFKRCGHVALVNPRGDLIVNPSFLEHNVQRTMRASVKQHLLLSYNASFAAILRSQHAGKGLRGGETAVALLAANPAVRELLLRPLAIRQASLRRYIAGSRHTSVTAPTVVVAGSGGGPTEGDLSGDAVAADVAGEEADSSEEGGGVPRTLHRMLSTFTSAALDSLKV</sequence>
<dbReference type="PANTHER" id="PTHR45856">
    <property type="entry name" value="ALPHA/BETA-HYDROLASES SUPERFAMILY PROTEIN"/>
    <property type="match status" value="1"/>
</dbReference>
<evidence type="ECO:0000256" key="2">
    <source>
        <dbReference type="SAM" id="Phobius"/>
    </source>
</evidence>
<dbReference type="InterPro" id="IPR002921">
    <property type="entry name" value="Fungal_lipase-type"/>
</dbReference>
<feature type="compositionally biased region" description="Low complexity" evidence="1">
    <location>
        <begin position="259"/>
        <end position="274"/>
    </location>
</feature>
<evidence type="ECO:0000259" key="3">
    <source>
        <dbReference type="Pfam" id="PF01764"/>
    </source>
</evidence>
<dbReference type="Pfam" id="PF01764">
    <property type="entry name" value="Lipase_3"/>
    <property type="match status" value="2"/>
</dbReference>
<keyword evidence="5" id="KW-1185">Reference proteome</keyword>
<feature type="transmembrane region" description="Helical" evidence="2">
    <location>
        <begin position="141"/>
        <end position="163"/>
    </location>
</feature>
<comment type="caution">
    <text evidence="4">The sequence shown here is derived from an EMBL/GenBank/DDBJ whole genome shotgun (WGS) entry which is preliminary data.</text>
</comment>
<dbReference type="InterPro" id="IPR051218">
    <property type="entry name" value="Sec_MonoDiacylglyc_Lipase"/>
</dbReference>
<feature type="transmembrane region" description="Helical" evidence="2">
    <location>
        <begin position="362"/>
        <end position="390"/>
    </location>
</feature>
<protein>
    <submittedName>
        <fullName evidence="4">Alpha beta-hydrolase</fullName>
    </submittedName>
</protein>
<feature type="domain" description="Fungal lipase-type" evidence="3">
    <location>
        <begin position="743"/>
        <end position="773"/>
    </location>
</feature>
<feature type="domain" description="Fungal lipase-type" evidence="3">
    <location>
        <begin position="821"/>
        <end position="868"/>
    </location>
</feature>
<feature type="region of interest" description="Disordered" evidence="1">
    <location>
        <begin position="697"/>
        <end position="744"/>
    </location>
</feature>
<feature type="transmembrane region" description="Helical" evidence="2">
    <location>
        <begin position="101"/>
        <end position="120"/>
    </location>
</feature>
<organism evidence="4 5">
    <name type="scientific">Micractinium conductrix</name>
    <dbReference type="NCBI Taxonomy" id="554055"/>
    <lineage>
        <taxon>Eukaryota</taxon>
        <taxon>Viridiplantae</taxon>
        <taxon>Chlorophyta</taxon>
        <taxon>core chlorophytes</taxon>
        <taxon>Trebouxiophyceae</taxon>
        <taxon>Chlorellales</taxon>
        <taxon>Chlorellaceae</taxon>
        <taxon>Chlorella clade</taxon>
        <taxon>Micractinium</taxon>
    </lineage>
</organism>
<evidence type="ECO:0000313" key="4">
    <source>
        <dbReference type="EMBL" id="PSC71281.1"/>
    </source>
</evidence>
<proteinExistence type="predicted"/>
<dbReference type="GO" id="GO:0016787">
    <property type="term" value="F:hydrolase activity"/>
    <property type="evidence" value="ECO:0007669"/>
    <property type="project" value="UniProtKB-KW"/>
</dbReference>
<dbReference type="EMBL" id="LHPF02000015">
    <property type="protein sequence ID" value="PSC71281.1"/>
    <property type="molecule type" value="Genomic_DNA"/>
</dbReference>
<reference evidence="4 5" key="1">
    <citation type="journal article" date="2018" name="Plant J.">
        <title>Genome sequences of Chlorella sorokiniana UTEX 1602 and Micractinium conductrix SAG 241.80: implications to maltose excretion by a green alga.</title>
        <authorList>
            <person name="Arriola M.B."/>
            <person name="Velmurugan N."/>
            <person name="Zhang Y."/>
            <person name="Plunkett M.H."/>
            <person name="Hondzo H."/>
            <person name="Barney B.M."/>
        </authorList>
    </citation>
    <scope>NUCLEOTIDE SEQUENCE [LARGE SCALE GENOMIC DNA]</scope>
    <source>
        <strain evidence="4 5">SAG 241.80</strain>
    </source>
</reference>
<name>A0A2P6VB55_9CHLO</name>
<feature type="transmembrane region" description="Helical" evidence="2">
    <location>
        <begin position="295"/>
        <end position="317"/>
    </location>
</feature>
<keyword evidence="2" id="KW-1133">Transmembrane helix</keyword>
<feature type="transmembrane region" description="Helical" evidence="2">
    <location>
        <begin position="411"/>
        <end position="430"/>
    </location>
</feature>
<feature type="region of interest" description="Disordered" evidence="1">
    <location>
        <begin position="241"/>
        <end position="280"/>
    </location>
</feature>
<gene>
    <name evidence="4" type="ORF">C2E20_5275</name>
</gene>
<dbReference type="Proteomes" id="UP000239649">
    <property type="component" value="Unassembled WGS sequence"/>
</dbReference>
<feature type="transmembrane region" description="Helical" evidence="2">
    <location>
        <begin position="60"/>
        <end position="81"/>
    </location>
</feature>
<dbReference type="Gene3D" id="3.40.50.1820">
    <property type="entry name" value="alpha/beta hydrolase"/>
    <property type="match status" value="2"/>
</dbReference>
<feature type="compositionally biased region" description="Low complexity" evidence="1">
    <location>
        <begin position="709"/>
        <end position="727"/>
    </location>
</feature>
<accession>A0A2P6VB55</accession>